<feature type="chain" id="PRO_5012234133" evidence="2">
    <location>
        <begin position="24"/>
        <end position="323"/>
    </location>
</feature>
<dbReference type="Pfam" id="PF03401">
    <property type="entry name" value="TctC"/>
    <property type="match status" value="1"/>
</dbReference>
<sequence length="323" mass="34001">MTHPIRQLSGGLILALTATTALAADAYPAKPLRIIVNSAPGALLDATTRAVAQKMAEDLGQPVVVENLAGAAGMLGIRYVKGQKPDGYTILATANTLALGQATRQEPGYDLTRDFTGIGMMNRAPLLLVGFPAQPDKTLPQLLAHAKSTPVTMTYASAGVGTSTHMAAALMVHQAGIKMLHVPYKGNAGALPDVLGGRVNMIFDGANSSGPFVQEGKLRAFGVSSPRRLAAFPEIPTLAEQGLPNYSFFVYMGLVAPAGTPKPVIARLAQALKAAQASDAVRERFRKDSAEAGTMSADEFTEFLRQDLQRNLKVVADLGIPKE</sequence>
<accession>A0A1U9V0L9</accession>
<dbReference type="PANTHER" id="PTHR42928:SF5">
    <property type="entry name" value="BLR1237 PROTEIN"/>
    <property type="match status" value="1"/>
</dbReference>
<dbReference type="InterPro" id="IPR005064">
    <property type="entry name" value="BUG"/>
</dbReference>
<dbReference type="AlphaFoldDB" id="A0A1U9V0L9"/>
<dbReference type="InterPro" id="IPR042100">
    <property type="entry name" value="Bug_dom1"/>
</dbReference>
<dbReference type="OrthoDB" id="8678477at2"/>
<dbReference type="PANTHER" id="PTHR42928">
    <property type="entry name" value="TRICARBOXYLATE-BINDING PROTEIN"/>
    <property type="match status" value="1"/>
</dbReference>
<reference evidence="4" key="1">
    <citation type="submission" date="2017-02" db="EMBL/GenBank/DDBJ databases">
        <title>Complete genome sequence of Cupriavidus necator strain NH9, a 3-chlorobenzoate degrader.</title>
        <authorList>
            <person name="Moriuchi R."/>
            <person name="Dohra H."/>
            <person name="Ogawa N."/>
        </authorList>
    </citation>
    <scope>NUCLEOTIDE SEQUENCE [LARGE SCALE GENOMIC DNA]</scope>
    <source>
        <strain evidence="4">NH9</strain>
    </source>
</reference>
<evidence type="ECO:0000313" key="4">
    <source>
        <dbReference type="Proteomes" id="UP000189627"/>
    </source>
</evidence>
<dbReference type="PIRSF" id="PIRSF017082">
    <property type="entry name" value="YflP"/>
    <property type="match status" value="1"/>
</dbReference>
<name>A0A1U9V0L9_CUPNE</name>
<gene>
    <name evidence="3" type="ORF">BJN34_31285</name>
</gene>
<dbReference type="SUPFAM" id="SSF53850">
    <property type="entry name" value="Periplasmic binding protein-like II"/>
    <property type="match status" value="1"/>
</dbReference>
<dbReference type="RefSeq" id="WP_078200629.1">
    <property type="nucleotide sequence ID" value="NZ_CP017758.1"/>
</dbReference>
<keyword evidence="2" id="KW-0732">Signal</keyword>
<dbReference type="KEGG" id="cuh:BJN34_31285"/>
<evidence type="ECO:0000313" key="3">
    <source>
        <dbReference type="EMBL" id="AQV98359.1"/>
    </source>
</evidence>
<comment type="similarity">
    <text evidence="1">Belongs to the UPF0065 (bug) family.</text>
</comment>
<feature type="signal peptide" evidence="2">
    <location>
        <begin position="1"/>
        <end position="23"/>
    </location>
</feature>
<dbReference type="EMBL" id="CP017758">
    <property type="protein sequence ID" value="AQV98359.1"/>
    <property type="molecule type" value="Genomic_DNA"/>
</dbReference>
<protein>
    <submittedName>
        <fullName evidence="3">ABC transporter substrate-binding protein</fullName>
    </submittedName>
</protein>
<proteinExistence type="inferred from homology"/>
<dbReference type="Proteomes" id="UP000189627">
    <property type="component" value="Chromosome 2"/>
</dbReference>
<evidence type="ECO:0000256" key="2">
    <source>
        <dbReference type="SAM" id="SignalP"/>
    </source>
</evidence>
<evidence type="ECO:0000256" key="1">
    <source>
        <dbReference type="ARBA" id="ARBA00006987"/>
    </source>
</evidence>
<dbReference type="Gene3D" id="3.40.190.10">
    <property type="entry name" value="Periplasmic binding protein-like II"/>
    <property type="match status" value="1"/>
</dbReference>
<organism evidence="3 4">
    <name type="scientific">Cupriavidus necator</name>
    <name type="common">Alcaligenes eutrophus</name>
    <name type="synonym">Ralstonia eutropha</name>
    <dbReference type="NCBI Taxonomy" id="106590"/>
    <lineage>
        <taxon>Bacteria</taxon>
        <taxon>Pseudomonadati</taxon>
        <taxon>Pseudomonadota</taxon>
        <taxon>Betaproteobacteria</taxon>
        <taxon>Burkholderiales</taxon>
        <taxon>Burkholderiaceae</taxon>
        <taxon>Cupriavidus</taxon>
    </lineage>
</organism>
<dbReference type="Gene3D" id="3.40.190.150">
    <property type="entry name" value="Bordetella uptake gene, domain 1"/>
    <property type="match status" value="1"/>
</dbReference>